<dbReference type="InterPro" id="IPR029471">
    <property type="entry name" value="HNH_5"/>
</dbReference>
<dbReference type="InterPro" id="IPR003615">
    <property type="entry name" value="HNH_nuc"/>
</dbReference>
<dbReference type="Pfam" id="PF14279">
    <property type="entry name" value="HNH_5"/>
    <property type="match status" value="1"/>
</dbReference>
<reference evidence="3 4" key="1">
    <citation type="submission" date="2018-12" db="EMBL/GenBank/DDBJ databases">
        <title>Sequencing of bacterial isolates from soil warming experiment in Harvard Forest, Massachusetts, USA.</title>
        <authorList>
            <person name="Deangelis K."/>
        </authorList>
    </citation>
    <scope>NUCLEOTIDE SEQUENCE [LARGE SCALE GENOMIC DNA]</scope>
    <source>
        <strain evidence="3 4">EB153</strain>
    </source>
</reference>
<comment type="caution">
    <text evidence="3">The sequence shown here is derived from an EMBL/GenBank/DDBJ whole genome shotgun (WGS) entry which is preliminary data.</text>
</comment>
<dbReference type="AlphaFoldDB" id="A0A3R9NWL7"/>
<dbReference type="OrthoDB" id="9779761at2"/>
<dbReference type="InterPro" id="IPR052892">
    <property type="entry name" value="NA-targeting_endonuclease"/>
</dbReference>
<feature type="compositionally biased region" description="Basic residues" evidence="1">
    <location>
        <begin position="1"/>
        <end position="18"/>
    </location>
</feature>
<evidence type="ECO:0000313" key="3">
    <source>
        <dbReference type="EMBL" id="RSL16359.1"/>
    </source>
</evidence>
<dbReference type="GO" id="GO:0004519">
    <property type="term" value="F:endonuclease activity"/>
    <property type="evidence" value="ECO:0007669"/>
    <property type="project" value="UniProtKB-KW"/>
</dbReference>
<keyword evidence="3" id="KW-0378">Hydrolase</keyword>
<sequence>MQSGKMRKQGLSGKRHTGHAGSHAQRPVTELDVRAGVFRQPVMQTPVLVLNASYEPINICGARRALVLVLKGVARTEEEQGQILHAARMRVAMPSVIRLLEYRRIPHQTRALSRKNILLRDRNSCQYCSVVLTAGELTLDHVVPRSRGGLSTWENLVACCHNCNRRKGNQMLHELTEMRLLREPRPFSLHTSRHIMRMIGSADAAWRKYLYFEATETEEPAA</sequence>
<dbReference type="Proteomes" id="UP000269669">
    <property type="component" value="Unassembled WGS sequence"/>
</dbReference>
<dbReference type="RefSeq" id="WP_125484975.1">
    <property type="nucleotide sequence ID" value="NZ_RSDW01000001.1"/>
</dbReference>
<dbReference type="EMBL" id="RSDW01000001">
    <property type="protein sequence ID" value="RSL16359.1"/>
    <property type="molecule type" value="Genomic_DNA"/>
</dbReference>
<accession>A0A3R9NWL7</accession>
<feature type="region of interest" description="Disordered" evidence="1">
    <location>
        <begin position="1"/>
        <end position="26"/>
    </location>
</feature>
<dbReference type="Gene3D" id="1.10.30.50">
    <property type="match status" value="1"/>
</dbReference>
<keyword evidence="3" id="KW-0540">Nuclease</keyword>
<organism evidence="3 4">
    <name type="scientific">Edaphobacter aggregans</name>
    <dbReference type="NCBI Taxonomy" id="570835"/>
    <lineage>
        <taxon>Bacteria</taxon>
        <taxon>Pseudomonadati</taxon>
        <taxon>Acidobacteriota</taxon>
        <taxon>Terriglobia</taxon>
        <taxon>Terriglobales</taxon>
        <taxon>Acidobacteriaceae</taxon>
        <taxon>Edaphobacter</taxon>
    </lineage>
</organism>
<dbReference type="SMART" id="SM00507">
    <property type="entry name" value="HNHc"/>
    <property type="match status" value="1"/>
</dbReference>
<dbReference type="PANTHER" id="PTHR33877:SF2">
    <property type="entry name" value="OS07G0170200 PROTEIN"/>
    <property type="match status" value="1"/>
</dbReference>
<protein>
    <submittedName>
        <fullName evidence="3">5-methylcytosine-specific restriction endonuclease McrA</fullName>
    </submittedName>
</protein>
<dbReference type="CDD" id="cd00085">
    <property type="entry name" value="HNHc"/>
    <property type="match status" value="1"/>
</dbReference>
<proteinExistence type="predicted"/>
<gene>
    <name evidence="3" type="ORF">EDE15_1871</name>
</gene>
<keyword evidence="4" id="KW-1185">Reference proteome</keyword>
<evidence type="ECO:0000259" key="2">
    <source>
        <dbReference type="SMART" id="SM00507"/>
    </source>
</evidence>
<evidence type="ECO:0000256" key="1">
    <source>
        <dbReference type="SAM" id="MobiDB-lite"/>
    </source>
</evidence>
<keyword evidence="3" id="KW-0255">Endonuclease</keyword>
<evidence type="ECO:0000313" key="4">
    <source>
        <dbReference type="Proteomes" id="UP000269669"/>
    </source>
</evidence>
<dbReference type="PANTHER" id="PTHR33877">
    <property type="entry name" value="SLL1193 PROTEIN"/>
    <property type="match status" value="1"/>
</dbReference>
<feature type="domain" description="HNH nuclease" evidence="2">
    <location>
        <begin position="112"/>
        <end position="165"/>
    </location>
</feature>
<name>A0A3R9NWL7_9BACT</name>